<organism evidence="1 2">
    <name type="scientific">Shivajiella indica</name>
    <dbReference type="NCBI Taxonomy" id="872115"/>
    <lineage>
        <taxon>Bacteria</taxon>
        <taxon>Pseudomonadati</taxon>
        <taxon>Bacteroidota</taxon>
        <taxon>Cytophagia</taxon>
        <taxon>Cytophagales</taxon>
        <taxon>Cyclobacteriaceae</taxon>
        <taxon>Shivajiella</taxon>
    </lineage>
</organism>
<evidence type="ECO:0000313" key="1">
    <source>
        <dbReference type="EMBL" id="MFD2203729.1"/>
    </source>
</evidence>
<dbReference type="InterPro" id="IPR009387">
    <property type="entry name" value="HigB-2"/>
</dbReference>
<dbReference type="Proteomes" id="UP001597414">
    <property type="component" value="Unassembled WGS sequence"/>
</dbReference>
<sequence>MSFKVATIAPFRKEAKKLMKKYPSLKIELAELGRQLSIDPTAGTSLGNNCFKIRLAIASKGKGKSGGARVITHFYVAEDTIFLLSIYDKSEKENISDSQIKSLLQFIQ</sequence>
<keyword evidence="2" id="KW-1185">Reference proteome</keyword>
<proteinExistence type="predicted"/>
<reference evidence="2" key="1">
    <citation type="journal article" date="2019" name="Int. J. Syst. Evol. Microbiol.">
        <title>The Global Catalogue of Microorganisms (GCM) 10K type strain sequencing project: providing services to taxonomists for standard genome sequencing and annotation.</title>
        <authorList>
            <consortium name="The Broad Institute Genomics Platform"/>
            <consortium name="The Broad Institute Genome Sequencing Center for Infectious Disease"/>
            <person name="Wu L."/>
            <person name="Ma J."/>
        </authorList>
    </citation>
    <scope>NUCLEOTIDE SEQUENCE [LARGE SCALE GENOMIC DNA]</scope>
    <source>
        <strain evidence="2">KCTC 19812</strain>
    </source>
</reference>
<evidence type="ECO:0000313" key="2">
    <source>
        <dbReference type="Proteomes" id="UP001597414"/>
    </source>
</evidence>
<comment type="caution">
    <text evidence="1">The sequence shown here is derived from an EMBL/GenBank/DDBJ whole genome shotgun (WGS) entry which is preliminary data.</text>
</comment>
<gene>
    <name evidence="1" type="ORF">ACFSKV_19290</name>
</gene>
<dbReference type="EMBL" id="JBHUIV010000034">
    <property type="protein sequence ID" value="MFD2203729.1"/>
    <property type="molecule type" value="Genomic_DNA"/>
</dbReference>
<dbReference type="Pfam" id="PF06296">
    <property type="entry name" value="RelE"/>
    <property type="match status" value="1"/>
</dbReference>
<protein>
    <submittedName>
        <fullName evidence="1">Type II toxin-antitoxin system RelE/ParE family toxin</fullName>
    </submittedName>
</protein>
<dbReference type="PIRSF" id="PIRSF039032">
    <property type="entry name" value="HigB-2"/>
    <property type="match status" value="1"/>
</dbReference>
<accession>A0ABW5BF68</accession>
<name>A0ABW5BF68_9BACT</name>
<dbReference type="RefSeq" id="WP_380806633.1">
    <property type="nucleotide sequence ID" value="NZ_JBHUIV010000034.1"/>
</dbReference>